<dbReference type="AlphaFoldDB" id="A0ABD1WHK3"/>
<feature type="region of interest" description="Disordered" evidence="1">
    <location>
        <begin position="51"/>
        <end position="86"/>
    </location>
</feature>
<dbReference type="EMBL" id="JBFOLJ010000003">
    <property type="protein sequence ID" value="KAL2549082.1"/>
    <property type="molecule type" value="Genomic_DNA"/>
</dbReference>
<evidence type="ECO:0000256" key="1">
    <source>
        <dbReference type="SAM" id="MobiDB-lite"/>
    </source>
</evidence>
<comment type="caution">
    <text evidence="2">The sequence shown here is derived from an EMBL/GenBank/DDBJ whole genome shotgun (WGS) entry which is preliminary data.</text>
</comment>
<name>A0ABD1WHK3_9LAMI</name>
<feature type="compositionally biased region" description="Basic and acidic residues" evidence="1">
    <location>
        <begin position="70"/>
        <end position="80"/>
    </location>
</feature>
<accession>A0ABD1WHK3</accession>
<evidence type="ECO:0000313" key="3">
    <source>
        <dbReference type="Proteomes" id="UP001604277"/>
    </source>
</evidence>
<gene>
    <name evidence="2" type="ORF">Fot_10612</name>
</gene>
<dbReference type="Proteomes" id="UP001604277">
    <property type="component" value="Unassembled WGS sequence"/>
</dbReference>
<reference evidence="3" key="1">
    <citation type="submission" date="2024-07" db="EMBL/GenBank/DDBJ databases">
        <title>Two chromosome-level genome assemblies of Korean endemic species Abeliophyllum distichum and Forsythia ovata (Oleaceae).</title>
        <authorList>
            <person name="Jang H."/>
        </authorList>
    </citation>
    <scope>NUCLEOTIDE SEQUENCE [LARGE SCALE GENOMIC DNA]</scope>
</reference>
<sequence>MINYTDKRFRRLSNHKPLNENIKDPAEQGLNSRSGMPYAILLLRENGYKASTKGKGAQSAGSKVKTTEPSVERMTEKDKAAAGPSWTGILANEDEFSSIWF</sequence>
<protein>
    <submittedName>
        <fullName evidence="2">Uncharacterized protein</fullName>
    </submittedName>
</protein>
<keyword evidence="3" id="KW-1185">Reference proteome</keyword>
<evidence type="ECO:0000313" key="2">
    <source>
        <dbReference type="EMBL" id="KAL2549082.1"/>
    </source>
</evidence>
<proteinExistence type="predicted"/>
<organism evidence="2 3">
    <name type="scientific">Forsythia ovata</name>
    <dbReference type="NCBI Taxonomy" id="205694"/>
    <lineage>
        <taxon>Eukaryota</taxon>
        <taxon>Viridiplantae</taxon>
        <taxon>Streptophyta</taxon>
        <taxon>Embryophyta</taxon>
        <taxon>Tracheophyta</taxon>
        <taxon>Spermatophyta</taxon>
        <taxon>Magnoliopsida</taxon>
        <taxon>eudicotyledons</taxon>
        <taxon>Gunneridae</taxon>
        <taxon>Pentapetalae</taxon>
        <taxon>asterids</taxon>
        <taxon>lamiids</taxon>
        <taxon>Lamiales</taxon>
        <taxon>Oleaceae</taxon>
        <taxon>Forsythieae</taxon>
        <taxon>Forsythia</taxon>
    </lineage>
</organism>